<sequence>MAHVVSLQPQPHPYNMYMKPGGSNDPLMNHYLGSVMDLQYLLADSQHIRYILFPSVTNPGASRKAARLLAAVHTQRATCRSENYIALQDQDVKIKYDELLQVLNKPQYTEDDALAAISIISSFLFDGGGGAWQEWLKLSYTYVDSVFRDRDPRDALQHCSETTRFIVKTAIWFDVLAAVTTQKAPRFLHYIRLLYSPETSRVFDPTQPAESPRLSMMSVMGCENHIVWALAEASALAVWKQERMDRGSLSIPDLVMNADRLDKHLHPTASELPYAATETDVARDLSSSIFRAATRVYLRSIVSGDYPHVPEIMEAIEETMEFVRAPQEHSQKVHSSVVRSTVFAFFICGALTDNSRLRTEIYKRLCLEGEDLATSTVGNSGSIKRLLQQIWAGRSKHAARTPVPWRDVLRDSNMLLV</sequence>
<name>A0AAD7GXE2_MYCRO</name>
<dbReference type="PANTHER" id="PTHR37534">
    <property type="entry name" value="TRANSCRIPTIONAL ACTIVATOR PROTEIN UGA3"/>
    <property type="match status" value="1"/>
</dbReference>
<evidence type="ECO:0000256" key="1">
    <source>
        <dbReference type="ARBA" id="ARBA00004123"/>
    </source>
</evidence>
<dbReference type="InterPro" id="IPR021858">
    <property type="entry name" value="Fun_TF"/>
</dbReference>
<comment type="caution">
    <text evidence="3">The sequence shown here is derived from an EMBL/GenBank/DDBJ whole genome shotgun (WGS) entry which is preliminary data.</text>
</comment>
<dbReference type="AlphaFoldDB" id="A0AAD7GXE2"/>
<keyword evidence="2" id="KW-0539">Nucleus</keyword>
<protein>
    <submittedName>
        <fullName evidence="3">Fungal-specific transcription factor domain-containing protein</fullName>
    </submittedName>
</protein>
<gene>
    <name evidence="3" type="ORF">B0H17DRAFT_1032695</name>
</gene>
<evidence type="ECO:0000256" key="2">
    <source>
        <dbReference type="ARBA" id="ARBA00023242"/>
    </source>
</evidence>
<dbReference type="PANTHER" id="PTHR37534:SF20">
    <property type="entry name" value="PRO1A C6 ZINK-FINGER PROTEIN"/>
    <property type="match status" value="1"/>
</dbReference>
<evidence type="ECO:0000313" key="3">
    <source>
        <dbReference type="EMBL" id="KAJ7707436.1"/>
    </source>
</evidence>
<keyword evidence="4" id="KW-1185">Reference proteome</keyword>
<proteinExistence type="predicted"/>
<dbReference type="Pfam" id="PF11951">
    <property type="entry name" value="Fungal_trans_2"/>
    <property type="match status" value="1"/>
</dbReference>
<reference evidence="3" key="1">
    <citation type="submission" date="2023-03" db="EMBL/GenBank/DDBJ databases">
        <title>Massive genome expansion in bonnet fungi (Mycena s.s.) driven by repeated elements and novel gene families across ecological guilds.</title>
        <authorList>
            <consortium name="Lawrence Berkeley National Laboratory"/>
            <person name="Harder C.B."/>
            <person name="Miyauchi S."/>
            <person name="Viragh M."/>
            <person name="Kuo A."/>
            <person name="Thoen E."/>
            <person name="Andreopoulos B."/>
            <person name="Lu D."/>
            <person name="Skrede I."/>
            <person name="Drula E."/>
            <person name="Henrissat B."/>
            <person name="Morin E."/>
            <person name="Kohler A."/>
            <person name="Barry K."/>
            <person name="LaButti K."/>
            <person name="Morin E."/>
            <person name="Salamov A."/>
            <person name="Lipzen A."/>
            <person name="Mereny Z."/>
            <person name="Hegedus B."/>
            <person name="Baldrian P."/>
            <person name="Stursova M."/>
            <person name="Weitz H."/>
            <person name="Taylor A."/>
            <person name="Grigoriev I.V."/>
            <person name="Nagy L.G."/>
            <person name="Martin F."/>
            <person name="Kauserud H."/>
        </authorList>
    </citation>
    <scope>NUCLEOTIDE SEQUENCE</scope>
    <source>
        <strain evidence="3">CBHHK067</strain>
    </source>
</reference>
<comment type="subcellular location">
    <subcellularLocation>
        <location evidence="1">Nucleus</location>
    </subcellularLocation>
</comment>
<accession>A0AAD7GXE2</accession>
<organism evidence="3 4">
    <name type="scientific">Mycena rosella</name>
    <name type="common">Pink bonnet</name>
    <name type="synonym">Agaricus rosellus</name>
    <dbReference type="NCBI Taxonomy" id="1033263"/>
    <lineage>
        <taxon>Eukaryota</taxon>
        <taxon>Fungi</taxon>
        <taxon>Dikarya</taxon>
        <taxon>Basidiomycota</taxon>
        <taxon>Agaricomycotina</taxon>
        <taxon>Agaricomycetes</taxon>
        <taxon>Agaricomycetidae</taxon>
        <taxon>Agaricales</taxon>
        <taxon>Marasmiineae</taxon>
        <taxon>Mycenaceae</taxon>
        <taxon>Mycena</taxon>
    </lineage>
</organism>
<dbReference type="EMBL" id="JARKIE010000005">
    <property type="protein sequence ID" value="KAJ7707436.1"/>
    <property type="molecule type" value="Genomic_DNA"/>
</dbReference>
<evidence type="ECO:0000313" key="4">
    <source>
        <dbReference type="Proteomes" id="UP001221757"/>
    </source>
</evidence>
<dbReference type="Proteomes" id="UP001221757">
    <property type="component" value="Unassembled WGS sequence"/>
</dbReference>
<dbReference type="GO" id="GO:0005634">
    <property type="term" value="C:nucleus"/>
    <property type="evidence" value="ECO:0007669"/>
    <property type="project" value="UniProtKB-SubCell"/>
</dbReference>